<name>A0ACC0ZHI6_9ROSI</name>
<dbReference type="Proteomes" id="UP001163603">
    <property type="component" value="Chromosome 1"/>
</dbReference>
<reference evidence="2" key="1">
    <citation type="journal article" date="2023" name="G3 (Bethesda)">
        <title>Genome assembly and association tests identify interacting loci associated with vigor, precocity, and sex in interspecific pistachio rootstocks.</title>
        <authorList>
            <person name="Palmer W."/>
            <person name="Jacygrad E."/>
            <person name="Sagayaradj S."/>
            <person name="Cavanaugh K."/>
            <person name="Han R."/>
            <person name="Bertier L."/>
            <person name="Beede B."/>
            <person name="Kafkas S."/>
            <person name="Golino D."/>
            <person name="Preece J."/>
            <person name="Michelmore R."/>
        </authorList>
    </citation>
    <scope>NUCLEOTIDE SEQUENCE [LARGE SCALE GENOMIC DNA]</scope>
</reference>
<dbReference type="EMBL" id="CM047736">
    <property type="protein sequence ID" value="KAJ0051546.1"/>
    <property type="molecule type" value="Genomic_DNA"/>
</dbReference>
<gene>
    <name evidence="1" type="ORF">Pint_02173</name>
</gene>
<sequence length="58" mass="6641">MNDLISSSFKHRVPLDLEAGGQAGKETTNLDKFFEDVENVKDDMKIVEKLYKRLQGIK</sequence>
<accession>A0ACC0ZHI6</accession>
<protein>
    <submittedName>
        <fullName evidence="1">Uncharacterized protein</fullName>
    </submittedName>
</protein>
<proteinExistence type="predicted"/>
<comment type="caution">
    <text evidence="1">The sequence shown here is derived from an EMBL/GenBank/DDBJ whole genome shotgun (WGS) entry which is preliminary data.</text>
</comment>
<organism evidence="1 2">
    <name type="scientific">Pistacia integerrima</name>
    <dbReference type="NCBI Taxonomy" id="434235"/>
    <lineage>
        <taxon>Eukaryota</taxon>
        <taxon>Viridiplantae</taxon>
        <taxon>Streptophyta</taxon>
        <taxon>Embryophyta</taxon>
        <taxon>Tracheophyta</taxon>
        <taxon>Spermatophyta</taxon>
        <taxon>Magnoliopsida</taxon>
        <taxon>eudicotyledons</taxon>
        <taxon>Gunneridae</taxon>
        <taxon>Pentapetalae</taxon>
        <taxon>rosids</taxon>
        <taxon>malvids</taxon>
        <taxon>Sapindales</taxon>
        <taxon>Anacardiaceae</taxon>
        <taxon>Pistacia</taxon>
    </lineage>
</organism>
<evidence type="ECO:0000313" key="1">
    <source>
        <dbReference type="EMBL" id="KAJ0051546.1"/>
    </source>
</evidence>
<evidence type="ECO:0000313" key="2">
    <source>
        <dbReference type="Proteomes" id="UP001163603"/>
    </source>
</evidence>
<keyword evidence="2" id="KW-1185">Reference proteome</keyword>